<dbReference type="Proteomes" id="UP001589710">
    <property type="component" value="Unassembled WGS sequence"/>
</dbReference>
<evidence type="ECO:0000313" key="2">
    <source>
        <dbReference type="EMBL" id="MFB9579625.1"/>
    </source>
</evidence>
<keyword evidence="3" id="KW-1185">Reference proteome</keyword>
<evidence type="ECO:0000256" key="1">
    <source>
        <dbReference type="SAM" id="MobiDB-lite"/>
    </source>
</evidence>
<dbReference type="Gene3D" id="2.120.10.30">
    <property type="entry name" value="TolB, C-terminal domain"/>
    <property type="match status" value="1"/>
</dbReference>
<dbReference type="InterPro" id="IPR017549">
    <property type="entry name" value="APMV_L690"/>
</dbReference>
<protein>
    <submittedName>
        <fullName evidence="2">TIGR03118 family protein</fullName>
    </submittedName>
</protein>
<feature type="region of interest" description="Disordered" evidence="1">
    <location>
        <begin position="345"/>
        <end position="402"/>
    </location>
</feature>
<organism evidence="2 3">
    <name type="scientific">Streptomyces yanii</name>
    <dbReference type="NCBI Taxonomy" id="78510"/>
    <lineage>
        <taxon>Bacteria</taxon>
        <taxon>Bacillati</taxon>
        <taxon>Actinomycetota</taxon>
        <taxon>Actinomycetes</taxon>
        <taxon>Kitasatosporales</taxon>
        <taxon>Streptomycetaceae</taxon>
        <taxon>Streptomyces</taxon>
    </lineage>
</organism>
<proteinExistence type="predicted"/>
<dbReference type="RefSeq" id="WP_345518830.1">
    <property type="nucleotide sequence ID" value="NZ_BAAAXD010000048.1"/>
</dbReference>
<evidence type="ECO:0000313" key="3">
    <source>
        <dbReference type="Proteomes" id="UP001589710"/>
    </source>
</evidence>
<dbReference type="EMBL" id="JBHMCG010000227">
    <property type="protein sequence ID" value="MFB9579625.1"/>
    <property type="molecule type" value="Genomic_DNA"/>
</dbReference>
<reference evidence="2 3" key="1">
    <citation type="submission" date="2024-09" db="EMBL/GenBank/DDBJ databases">
        <authorList>
            <person name="Sun Q."/>
            <person name="Mori K."/>
        </authorList>
    </citation>
    <scope>NUCLEOTIDE SEQUENCE [LARGE SCALE GENOMIC DNA]</scope>
    <source>
        <strain evidence="2 3">JCM 3331</strain>
    </source>
</reference>
<gene>
    <name evidence="2" type="ORF">ACFFTL_47140</name>
</gene>
<name>A0ABV5RP12_9ACTN</name>
<dbReference type="SUPFAM" id="SSF63829">
    <property type="entry name" value="Calcium-dependent phosphotriesterase"/>
    <property type="match status" value="1"/>
</dbReference>
<dbReference type="InterPro" id="IPR011042">
    <property type="entry name" value="6-blade_b-propeller_TolB-like"/>
</dbReference>
<comment type="caution">
    <text evidence="2">The sequence shown here is derived from an EMBL/GenBank/DDBJ whole genome shotgun (WGS) entry which is preliminary data.</text>
</comment>
<dbReference type="NCBIfam" id="TIGR03118">
    <property type="entry name" value="PEPCTERM_chp_1"/>
    <property type="match status" value="1"/>
</dbReference>
<accession>A0ABV5RP12</accession>
<sequence length="433" mass="46231">MDTVAALAAAAPPGSREWPRGADHGFRERDLVSDIPGRAEATDENLVNPWGLAAARTGEVWVSDNGADKATTYSGAVRRKPVNILDLVVSIPEGGAPTGVVRNDTDDFRFSGFGRSGVARFLFAGEDGDLFAWSRNVNRTNAVRVAHENSDGENAVFKGLTLIPGKKKDCGAHAQHSKRAHNHGRSRLLVANFRDARIDIFDKDFNLLPPDDRFQDPNIPDGFAPFDVTKIGSRVFVTYAKQDEDKHDDIAGAGNGFIDTFSTEGKLLKRFASRGVLNSPWGLELAPEKFGKFSGDLLVGNFGDGRINVFNPKSGKFKGTLRNRNGDAIEIPGCGGCCAAPTSPAAVTPCGSPPESTRKTTDRSAPCAPSADRPLPARYPTRRGADRLGFPPASSAAPEGGADDLLDRFRLAVVATPRLKASRGGGARRGVRA</sequence>